<dbReference type="InterPro" id="IPR012337">
    <property type="entry name" value="RNaseH-like_sf"/>
</dbReference>
<dbReference type="InterPro" id="IPR036397">
    <property type="entry name" value="RNaseH_sf"/>
</dbReference>
<dbReference type="PROSITE" id="PS50994">
    <property type="entry name" value="INTEGRASE"/>
    <property type="match status" value="1"/>
</dbReference>
<sequence>MTVRNQQVEAYLSTRRLGSTQARAAARAGFSERTARRIERGDYREGEKARHWRTREDPFAHVWEQELEPLLRDYREFSATGLLRYLQKRYPGRYSDGQLRTLQRRTRRWRALHGADKEVMFRQEREMGRRGLSDFTRFDDAGITIRGETFSHCLYHFRLAFSGWRHVKVTPGSESYGALAEGLEEALWRLGGVPVEHRTDSLSAAYRNFSRDQVEDITVRYKVLCQHYGMIPTRNNRGRGHENGAIESPHGHLKQHLREALAIRGSKDFYSVAEYQEFIDGVIEETNCRNPAALEAERSRLRPLPGRRLPRYRELPVRVSTSATIRVDRVLYSVPARLIGERLRVHLRETRLECHLGIHRVLVLPRVHASGGKSEARRIDYRHVIGGLVEKPMAFYRAQLRDDILPNEIWRAIWRGLERHLAPRQACRVMVGALKLAAQHDCERAVENFLLQAIHAGVFPSSAELKRRFDPVALLKTPGDHGVKDREATPTRRGNVYLRNIHLHKGSDLWAP</sequence>
<dbReference type="AlphaFoldDB" id="A0A450YUA6"/>
<evidence type="ECO:0000256" key="1">
    <source>
        <dbReference type="ARBA" id="ARBA00009277"/>
    </source>
</evidence>
<proteinExistence type="inferred from homology"/>
<evidence type="ECO:0000313" key="3">
    <source>
        <dbReference type="EMBL" id="VFK39648.1"/>
    </source>
</evidence>
<evidence type="ECO:0000313" key="4">
    <source>
        <dbReference type="EMBL" id="VFK45072.1"/>
    </source>
</evidence>
<dbReference type="InterPro" id="IPR001584">
    <property type="entry name" value="Integrase_cat-core"/>
</dbReference>
<feature type="domain" description="Integrase catalytic" evidence="2">
    <location>
        <begin position="122"/>
        <end position="313"/>
    </location>
</feature>
<dbReference type="GO" id="GO:0003676">
    <property type="term" value="F:nucleic acid binding"/>
    <property type="evidence" value="ECO:0007669"/>
    <property type="project" value="InterPro"/>
</dbReference>
<accession>A0A450YUA6</accession>
<dbReference type="SUPFAM" id="SSF53098">
    <property type="entry name" value="Ribonuclease H-like"/>
    <property type="match status" value="1"/>
</dbReference>
<dbReference type="Gene3D" id="3.30.420.10">
    <property type="entry name" value="Ribonuclease H-like superfamily/Ribonuclease H"/>
    <property type="match status" value="1"/>
</dbReference>
<name>A0A450YUA6_9GAMM</name>
<dbReference type="PANTHER" id="PTHR35004">
    <property type="entry name" value="TRANSPOSASE RV3428C-RELATED"/>
    <property type="match status" value="1"/>
</dbReference>
<comment type="similarity">
    <text evidence="1">Belongs to the transposase IS21/IS408/IS1162 family.</text>
</comment>
<gene>
    <name evidence="4" type="ORF">BECKSD772E_GA0070983_10482</name>
    <name evidence="3" type="ORF">BECKSD772F_GA0070984_10452</name>
</gene>
<dbReference type="NCBIfam" id="NF033546">
    <property type="entry name" value="transpos_IS21"/>
    <property type="match status" value="1"/>
</dbReference>
<protein>
    <submittedName>
        <fullName evidence="4">Integrase core domain-containing protein</fullName>
    </submittedName>
</protein>
<dbReference type="EMBL" id="CAADFR010000045">
    <property type="protein sequence ID" value="VFK39648.1"/>
    <property type="molecule type" value="Genomic_DNA"/>
</dbReference>
<dbReference type="Pfam" id="PF22483">
    <property type="entry name" value="Mu-transpos_C_2"/>
    <property type="match status" value="1"/>
</dbReference>
<organism evidence="4">
    <name type="scientific">Candidatus Kentrum sp. SD</name>
    <dbReference type="NCBI Taxonomy" id="2126332"/>
    <lineage>
        <taxon>Bacteria</taxon>
        <taxon>Pseudomonadati</taxon>
        <taxon>Pseudomonadota</taxon>
        <taxon>Gammaproteobacteria</taxon>
        <taxon>Candidatus Kentrum</taxon>
    </lineage>
</organism>
<evidence type="ECO:0000259" key="2">
    <source>
        <dbReference type="PROSITE" id="PS50994"/>
    </source>
</evidence>
<dbReference type="PANTHER" id="PTHR35004:SF7">
    <property type="entry name" value="INTEGRASE PROTEIN"/>
    <property type="match status" value="1"/>
</dbReference>
<dbReference type="GO" id="GO:0015074">
    <property type="term" value="P:DNA integration"/>
    <property type="evidence" value="ECO:0007669"/>
    <property type="project" value="InterPro"/>
</dbReference>
<dbReference type="InterPro" id="IPR054353">
    <property type="entry name" value="IstA-like_C"/>
</dbReference>
<reference evidence="4" key="1">
    <citation type="submission" date="2019-02" db="EMBL/GenBank/DDBJ databases">
        <authorList>
            <person name="Gruber-Vodicka R. H."/>
            <person name="Seah K. B. B."/>
        </authorList>
    </citation>
    <scope>NUCLEOTIDE SEQUENCE</scope>
    <source>
        <strain evidence="4">BECK_S1320</strain>
        <strain evidence="3">BECK_S1321</strain>
    </source>
</reference>
<dbReference type="EMBL" id="CAADFU010000048">
    <property type="protein sequence ID" value="VFK45072.1"/>
    <property type="molecule type" value="Genomic_DNA"/>
</dbReference>